<dbReference type="InterPro" id="IPR047499">
    <property type="entry name" value="DD_AK7"/>
</dbReference>
<dbReference type="GO" id="GO:0004029">
    <property type="term" value="F:aldehyde dehydrogenase (NAD+) activity"/>
    <property type="evidence" value="ECO:0007669"/>
    <property type="project" value="TreeGrafter"/>
</dbReference>
<dbReference type="CDD" id="cd22967">
    <property type="entry name" value="DD_AK7"/>
    <property type="match status" value="1"/>
</dbReference>
<dbReference type="Proteomes" id="UP000195570">
    <property type="component" value="Unassembled WGS sequence"/>
</dbReference>
<dbReference type="SUPFAM" id="SSF51735">
    <property type="entry name" value="NAD(P)-binding Rossmann-fold domains"/>
    <property type="match status" value="1"/>
</dbReference>
<comment type="caution">
    <text evidence="3">The sequence shown here is derived from an EMBL/GenBank/DDBJ whole genome shotgun (WGS) entry which is preliminary data.</text>
</comment>
<feature type="coiled-coil region" evidence="1">
    <location>
        <begin position="376"/>
        <end position="476"/>
    </location>
</feature>
<feature type="region of interest" description="Disordered" evidence="2">
    <location>
        <begin position="833"/>
        <end position="871"/>
    </location>
</feature>
<evidence type="ECO:0000313" key="3">
    <source>
        <dbReference type="EMBL" id="SCU66964.1"/>
    </source>
</evidence>
<feature type="compositionally biased region" description="Basic and acidic residues" evidence="2">
    <location>
        <begin position="202"/>
        <end position="219"/>
    </location>
</feature>
<feature type="region of interest" description="Disordered" evidence="2">
    <location>
        <begin position="1056"/>
        <end position="1080"/>
    </location>
</feature>
<dbReference type="Gene3D" id="3.40.50.300">
    <property type="entry name" value="P-loop containing nucleotide triphosphate hydrolases"/>
    <property type="match status" value="1"/>
</dbReference>
<feature type="compositionally biased region" description="Acidic residues" evidence="2">
    <location>
        <begin position="220"/>
        <end position="238"/>
    </location>
</feature>
<feature type="region of interest" description="Disordered" evidence="2">
    <location>
        <begin position="925"/>
        <end position="944"/>
    </location>
</feature>
<keyword evidence="4" id="KW-1185">Reference proteome</keyword>
<dbReference type="InterPro" id="IPR036291">
    <property type="entry name" value="NAD(P)-bd_dom_sf"/>
</dbReference>
<evidence type="ECO:0000256" key="2">
    <source>
        <dbReference type="SAM" id="MobiDB-lite"/>
    </source>
</evidence>
<name>A0A1G4I510_TRYEQ</name>
<dbReference type="InterPro" id="IPR051783">
    <property type="entry name" value="NAD(P)-dependent_oxidoreduct"/>
</dbReference>
<dbReference type="InterPro" id="IPR027417">
    <property type="entry name" value="P-loop_NTPase"/>
</dbReference>
<reference evidence="3" key="1">
    <citation type="submission" date="2016-09" db="EMBL/GenBank/DDBJ databases">
        <authorList>
            <person name="Hebert L."/>
            <person name="Moumen B."/>
        </authorList>
    </citation>
    <scope>NUCLEOTIDE SEQUENCE [LARGE SCALE GENOMIC DNA]</scope>
    <source>
        <strain evidence="3">OVI</strain>
    </source>
</reference>
<organism evidence="3 4">
    <name type="scientific">Trypanosoma equiperdum</name>
    <dbReference type="NCBI Taxonomy" id="5694"/>
    <lineage>
        <taxon>Eukaryota</taxon>
        <taxon>Discoba</taxon>
        <taxon>Euglenozoa</taxon>
        <taxon>Kinetoplastea</taxon>
        <taxon>Metakinetoplastina</taxon>
        <taxon>Trypanosomatida</taxon>
        <taxon>Trypanosomatidae</taxon>
        <taxon>Trypanosoma</taxon>
    </lineage>
</organism>
<dbReference type="Gene3D" id="1.20.890.10">
    <property type="entry name" value="cAMP-dependent protein kinase regulatory subunit, dimerization-anchoring domain"/>
    <property type="match status" value="1"/>
</dbReference>
<dbReference type="GO" id="GO:0005737">
    <property type="term" value="C:cytoplasm"/>
    <property type="evidence" value="ECO:0007669"/>
    <property type="project" value="TreeGrafter"/>
</dbReference>
<dbReference type="PANTHER" id="PTHR48079">
    <property type="entry name" value="PROTEIN YEEZ"/>
    <property type="match status" value="1"/>
</dbReference>
<evidence type="ECO:0000313" key="4">
    <source>
        <dbReference type="Proteomes" id="UP000195570"/>
    </source>
</evidence>
<evidence type="ECO:0000256" key="1">
    <source>
        <dbReference type="SAM" id="Coils"/>
    </source>
</evidence>
<feature type="region of interest" description="Disordered" evidence="2">
    <location>
        <begin position="683"/>
        <end position="794"/>
    </location>
</feature>
<protein>
    <submittedName>
        <fullName evidence="3">Dpy-30 motif containing protein, putative</fullName>
    </submittedName>
</protein>
<keyword evidence="1" id="KW-0175">Coiled coil</keyword>
<dbReference type="VEuPathDB" id="TriTrypDB:TEOVI_000037500"/>
<gene>
    <name evidence="3" type="ORF">TEOVI_000037500</name>
</gene>
<accession>A0A1G4I510</accession>
<dbReference type="Pfam" id="PF05186">
    <property type="entry name" value="Dpy-30"/>
    <property type="match status" value="1"/>
</dbReference>
<feature type="region of interest" description="Disordered" evidence="2">
    <location>
        <begin position="202"/>
        <end position="241"/>
    </location>
</feature>
<dbReference type="GeneID" id="92374315"/>
<dbReference type="AlphaFoldDB" id="A0A1G4I510"/>
<dbReference type="EMBL" id="CZPT02000654">
    <property type="protein sequence ID" value="SCU66964.1"/>
    <property type="molecule type" value="Genomic_DNA"/>
</dbReference>
<feature type="compositionally biased region" description="Acidic residues" evidence="2">
    <location>
        <begin position="693"/>
        <end position="739"/>
    </location>
</feature>
<dbReference type="InterPro" id="IPR007858">
    <property type="entry name" value="Dpy-30_motif"/>
</dbReference>
<feature type="compositionally biased region" description="Acidic residues" evidence="2">
    <location>
        <begin position="771"/>
        <end position="785"/>
    </location>
</feature>
<feature type="compositionally biased region" description="Acidic residues" evidence="2">
    <location>
        <begin position="836"/>
        <end position="848"/>
    </location>
</feature>
<dbReference type="PANTHER" id="PTHR48079:SF6">
    <property type="entry name" value="NAD(P)-BINDING DOMAIN-CONTAINING PROTEIN-RELATED"/>
    <property type="match status" value="1"/>
</dbReference>
<proteinExistence type="predicted"/>
<sequence length="1254" mass="143936">MKRVLVLNVDSFVGRHVCRQFYDAKEYLVDGTFYHHQSTTEAPTPPKMEELGATRSQSSGLCGTTEVQFQETNSTGINEVVPTVRLLNGCPPDATVASGADSAAGKESVHHYVNDMRPYLNAVVPRHGEINDEEFRSQLLTYDIIIAVLEENAFEAECAIKILKGTHYNVEKTFVLVSNVFTWAQTDMRELENRRAERRAAREAARLQREQERANREQSTEDGDETEEEEEEEEEEEQLEVKVWSDEEYRRRYPDTRYHGWRALEHAVKQANSETLHTYVLWAGLPYGAGEDLLRDHFLSAWRHQPITQYGDGSNYVPTVHVKDLSRIIFLVGSSYDTLEDRYMFVVDQGNNTQKEILDGIRAYIGGEIEVTEPVIDRDKQVLDEIEERKTSEELKRREESINESIKNYMEELDTLAREKAISLKRKRELEEAAKQRSMYKSIMNAKRCTDGEEKINREKEELNSHECAVEGIELKMIYLKMELSQKEFERDLVTEYNRLRSLDQQVREKDKIGLLVKGNVEEYDNKVAAPEIAMADIRLYIDEPHGLGNWFSALNVRCESGAALQLLGESDWVSLGGFVANVDKVVQEFKSERLLCPMRLVIAGPPFGRVPEISRILANLFDVVHLTIEDIIIAFEAHVAKVREQMVTILLRRRARRQAAREERIRRERQRRLLERKERLRAKREAARGGNGEDDDDDEEGEEEEEEEENEEEEEEDFEEEESEEGAATQLDDEEGEEGQGIPGGGLVSPSPKLDGDENIIPEHQLLNGQDEEEEDEEESETDSNADTKARQLAQQVDEQERFEIATLREEYRFCTKLLNLRLLNGEFPQIPKSDEEEEEEEEEEEVEVNRRGRRKSKSKTAVNTSPDPPPTIRYFDEALAVMVRWRLRQADCKNQGYILENFPRTVRQARLVFLAYTPEQKEQQRPKLYRNSAERAQPPKPCDFAFPLPSLEELDDGRRREMLNAMDGKSFLQSDDALAPTNDALFPDCFIFIQASRDIAEAEVSELKQDIAEGGDHKDPHEELTHFLTNYRLDAPPTESLLSWYQTVVVEKPEEGEDAPAGGGWDGEEPIGGERPPRSASIVFAPMFTPESAVQTDCEEGGGQVVIEDGFVEYCNVLRERVLNNIGLSTCGEVIESIMEETKSERSLHRSLERESGALSHLKRGFKTFLRIDSSREKALVEEERCVLRYFEAKEMFTEIAGLEDLPSELYLMRYVLPSLTPLMAEVVRLRPEDPVAALADKLFDYKRRTEI</sequence>
<dbReference type="RefSeq" id="XP_067078335.1">
    <property type="nucleotide sequence ID" value="XM_067222234.1"/>
</dbReference>
<dbReference type="Gene3D" id="3.40.50.720">
    <property type="entry name" value="NAD(P)-binding Rossmann-like Domain"/>
    <property type="match status" value="1"/>
</dbReference>